<evidence type="ECO:0000256" key="1">
    <source>
        <dbReference type="SAM" id="Phobius"/>
    </source>
</evidence>
<keyword evidence="1" id="KW-0812">Transmembrane</keyword>
<keyword evidence="3" id="KW-1185">Reference proteome</keyword>
<organism evidence="2 3">
    <name type="scientific">Paeniclostridium hominis</name>
    <dbReference type="NCBI Taxonomy" id="2764329"/>
    <lineage>
        <taxon>Bacteria</taxon>
        <taxon>Bacillati</taxon>
        <taxon>Bacillota</taxon>
        <taxon>Clostridia</taxon>
        <taxon>Peptostreptococcales</taxon>
        <taxon>Peptostreptococcaceae</taxon>
        <taxon>Paeniclostridium</taxon>
    </lineage>
</organism>
<reference evidence="2 3" key="1">
    <citation type="submission" date="2020-08" db="EMBL/GenBank/DDBJ databases">
        <authorList>
            <person name="Liu C."/>
            <person name="Sun Q."/>
        </authorList>
    </citation>
    <scope>NUCLEOTIDE SEQUENCE [LARGE SCALE GENOMIC DNA]</scope>
    <source>
        <strain evidence="2 3">NSJ-45</strain>
    </source>
</reference>
<keyword evidence="1" id="KW-0472">Membrane</keyword>
<dbReference type="RefSeq" id="WP_187006976.1">
    <property type="nucleotide sequence ID" value="NZ_JACRWD010000014.1"/>
</dbReference>
<dbReference type="Proteomes" id="UP000611796">
    <property type="component" value="Unassembled WGS sequence"/>
</dbReference>
<proteinExistence type="predicted"/>
<accession>A0ABR7K7D1</accession>
<gene>
    <name evidence="2" type="ORF">H8891_14620</name>
</gene>
<feature type="transmembrane region" description="Helical" evidence="1">
    <location>
        <begin position="6"/>
        <end position="26"/>
    </location>
</feature>
<evidence type="ECO:0000313" key="2">
    <source>
        <dbReference type="EMBL" id="MBC6005021.1"/>
    </source>
</evidence>
<name>A0ABR7K7D1_9FIRM</name>
<evidence type="ECO:0000313" key="3">
    <source>
        <dbReference type="Proteomes" id="UP000611796"/>
    </source>
</evidence>
<keyword evidence="1" id="KW-1133">Transmembrane helix</keyword>
<sequence length="166" mass="19736">MNTLNFKDIFLVLLGGVLGGYISLLTSKLDKHFNARFKAWEVLFDYYTGLFMNIYTYERLLNDTEVVTSSLLINYNDFKIIVILKKIQPLLEINVFYFLKKILSRNTLKSNSHLKKLIIKYNKIMINYKYVKDIDVEDLDNVRSLIKEIELEIDKLLNVYKKFLFK</sequence>
<protein>
    <submittedName>
        <fullName evidence="2">Uncharacterized protein</fullName>
    </submittedName>
</protein>
<comment type="caution">
    <text evidence="2">The sequence shown here is derived from an EMBL/GenBank/DDBJ whole genome shotgun (WGS) entry which is preliminary data.</text>
</comment>
<dbReference type="EMBL" id="JACRWD010000014">
    <property type="protein sequence ID" value="MBC6005021.1"/>
    <property type="molecule type" value="Genomic_DNA"/>
</dbReference>